<evidence type="ECO:0000259" key="4">
    <source>
        <dbReference type="PROSITE" id="PS50893"/>
    </source>
</evidence>
<keyword evidence="1" id="KW-0813">Transport</keyword>
<sequence>MSAVLEVLDVTVRFGGVTALDRLTLRHDGGGIIGLIGANGAGKTTLINVLSGTVRPRSGRALLDGRDLTTLRPHRIARAGLARTFQNLQLFGSLSVLDNVLTVKGATADVARRLLAEVGLAEDLTKRPGELPYGRQRRLELARALALEPRLVLLDEPLAGLAGSESDELLELFRRVRDRGITVLLVEHDVPSVLRISDRVLVLEQGALLADGTPDEVAADPVVHEAFL</sequence>
<evidence type="ECO:0000256" key="3">
    <source>
        <dbReference type="ARBA" id="ARBA00022840"/>
    </source>
</evidence>
<dbReference type="Proteomes" id="UP000609879">
    <property type="component" value="Unassembled WGS sequence"/>
</dbReference>
<feature type="domain" description="ABC transporter" evidence="4">
    <location>
        <begin position="5"/>
        <end position="226"/>
    </location>
</feature>
<dbReference type="EMBL" id="BOMI01000013">
    <property type="protein sequence ID" value="GID72293.1"/>
    <property type="molecule type" value="Genomic_DNA"/>
</dbReference>
<proteinExistence type="predicted"/>
<dbReference type="SMART" id="SM00382">
    <property type="entry name" value="AAA"/>
    <property type="match status" value="1"/>
</dbReference>
<keyword evidence="2" id="KW-0547">Nucleotide-binding</keyword>
<protein>
    <submittedName>
        <fullName evidence="5">ABC transporter ATP-binding protein</fullName>
    </submittedName>
</protein>
<name>A0ABQ3XX23_9ACTN</name>
<dbReference type="Pfam" id="PF12399">
    <property type="entry name" value="BCA_ABC_TP_C"/>
    <property type="match status" value="1"/>
</dbReference>
<dbReference type="SUPFAM" id="SSF52540">
    <property type="entry name" value="P-loop containing nucleoside triphosphate hydrolases"/>
    <property type="match status" value="1"/>
</dbReference>
<keyword evidence="6" id="KW-1185">Reference proteome</keyword>
<accession>A0ABQ3XX23</accession>
<comment type="caution">
    <text evidence="5">The sequence shown here is derived from an EMBL/GenBank/DDBJ whole genome shotgun (WGS) entry which is preliminary data.</text>
</comment>
<organism evidence="5 6">
    <name type="scientific">Paractinoplanes deccanensis</name>
    <dbReference type="NCBI Taxonomy" id="113561"/>
    <lineage>
        <taxon>Bacteria</taxon>
        <taxon>Bacillati</taxon>
        <taxon>Actinomycetota</taxon>
        <taxon>Actinomycetes</taxon>
        <taxon>Micromonosporales</taxon>
        <taxon>Micromonosporaceae</taxon>
        <taxon>Paractinoplanes</taxon>
    </lineage>
</organism>
<dbReference type="InterPro" id="IPR032823">
    <property type="entry name" value="BCA_ABC_TP_C"/>
</dbReference>
<dbReference type="InterPro" id="IPR051120">
    <property type="entry name" value="ABC_AA/LPS_Transport"/>
</dbReference>
<keyword evidence="3 5" id="KW-0067">ATP-binding</keyword>
<dbReference type="PROSITE" id="PS50893">
    <property type="entry name" value="ABC_TRANSPORTER_2"/>
    <property type="match status" value="1"/>
</dbReference>
<dbReference type="Pfam" id="PF00005">
    <property type="entry name" value="ABC_tran"/>
    <property type="match status" value="1"/>
</dbReference>
<evidence type="ECO:0000313" key="6">
    <source>
        <dbReference type="Proteomes" id="UP000609879"/>
    </source>
</evidence>
<dbReference type="CDD" id="cd03219">
    <property type="entry name" value="ABC_Mj1267_LivG_branched"/>
    <property type="match status" value="1"/>
</dbReference>
<dbReference type="InterPro" id="IPR027417">
    <property type="entry name" value="P-loop_NTPase"/>
</dbReference>
<gene>
    <name evidence="5" type="ORF">Ade02nite_09340</name>
</gene>
<dbReference type="InterPro" id="IPR003439">
    <property type="entry name" value="ABC_transporter-like_ATP-bd"/>
</dbReference>
<dbReference type="Gene3D" id="3.40.50.300">
    <property type="entry name" value="P-loop containing nucleotide triphosphate hydrolases"/>
    <property type="match status" value="1"/>
</dbReference>
<dbReference type="PANTHER" id="PTHR45772">
    <property type="entry name" value="CONSERVED COMPONENT OF ABC TRANSPORTER FOR NATURAL AMINO ACIDS-RELATED"/>
    <property type="match status" value="1"/>
</dbReference>
<evidence type="ECO:0000256" key="2">
    <source>
        <dbReference type="ARBA" id="ARBA00022741"/>
    </source>
</evidence>
<dbReference type="GO" id="GO:0005524">
    <property type="term" value="F:ATP binding"/>
    <property type="evidence" value="ECO:0007669"/>
    <property type="project" value="UniProtKB-KW"/>
</dbReference>
<dbReference type="PANTHER" id="PTHR45772:SF1">
    <property type="entry name" value="ABC TRANSPORTER ATP-BINDING PROTEIN"/>
    <property type="match status" value="1"/>
</dbReference>
<evidence type="ECO:0000313" key="5">
    <source>
        <dbReference type="EMBL" id="GID72293.1"/>
    </source>
</evidence>
<evidence type="ECO:0000256" key="1">
    <source>
        <dbReference type="ARBA" id="ARBA00022448"/>
    </source>
</evidence>
<dbReference type="RefSeq" id="WP_203760242.1">
    <property type="nucleotide sequence ID" value="NZ_BAAABO010000025.1"/>
</dbReference>
<reference evidence="5 6" key="1">
    <citation type="submission" date="2021-01" db="EMBL/GenBank/DDBJ databases">
        <title>Whole genome shotgun sequence of Actinoplanes deccanensis NBRC 13994.</title>
        <authorList>
            <person name="Komaki H."/>
            <person name="Tamura T."/>
        </authorList>
    </citation>
    <scope>NUCLEOTIDE SEQUENCE [LARGE SCALE GENOMIC DNA]</scope>
    <source>
        <strain evidence="5 6">NBRC 13994</strain>
    </source>
</reference>
<dbReference type="InterPro" id="IPR003593">
    <property type="entry name" value="AAA+_ATPase"/>
</dbReference>